<evidence type="ECO:0000313" key="2">
    <source>
        <dbReference type="EMBL" id="CAK9202216.1"/>
    </source>
</evidence>
<accession>A0ABP0TQ38</accession>
<dbReference type="Proteomes" id="UP001497512">
    <property type="component" value="Chromosome 13"/>
</dbReference>
<dbReference type="InterPro" id="IPR006076">
    <property type="entry name" value="FAD-dep_OxRdtase"/>
</dbReference>
<dbReference type="InterPro" id="IPR036188">
    <property type="entry name" value="FAD/NAD-bd_sf"/>
</dbReference>
<organism evidence="2 3">
    <name type="scientific">Sphagnum troendelagicum</name>
    <dbReference type="NCBI Taxonomy" id="128251"/>
    <lineage>
        <taxon>Eukaryota</taxon>
        <taxon>Viridiplantae</taxon>
        <taxon>Streptophyta</taxon>
        <taxon>Embryophyta</taxon>
        <taxon>Bryophyta</taxon>
        <taxon>Sphagnophytina</taxon>
        <taxon>Sphagnopsida</taxon>
        <taxon>Sphagnales</taxon>
        <taxon>Sphagnaceae</taxon>
        <taxon>Sphagnum</taxon>
    </lineage>
</organism>
<gene>
    <name evidence="2" type="ORF">CSSPTR1EN2_LOCUS6296</name>
</gene>
<protein>
    <recommendedName>
        <fullName evidence="1">FAD dependent oxidoreductase domain-containing protein</fullName>
    </recommendedName>
</protein>
<feature type="domain" description="FAD dependent oxidoreductase" evidence="1">
    <location>
        <begin position="12"/>
        <end position="357"/>
    </location>
</feature>
<evidence type="ECO:0000259" key="1">
    <source>
        <dbReference type="Pfam" id="PF01266"/>
    </source>
</evidence>
<name>A0ABP0TQ38_9BRYO</name>
<dbReference type="PANTHER" id="PTHR13847:SF150">
    <property type="entry name" value="OXIDOREDUCTASE TDA3-RELATED"/>
    <property type="match status" value="1"/>
</dbReference>
<evidence type="ECO:0000313" key="3">
    <source>
        <dbReference type="Proteomes" id="UP001497512"/>
    </source>
</evidence>
<dbReference type="EMBL" id="OZ019905">
    <property type="protein sequence ID" value="CAK9202216.1"/>
    <property type="molecule type" value="Genomic_DNA"/>
</dbReference>
<proteinExistence type="predicted"/>
<reference evidence="2" key="1">
    <citation type="submission" date="2024-02" db="EMBL/GenBank/DDBJ databases">
        <authorList>
            <consortium name="ELIXIR-Norway"/>
            <consortium name="Elixir Norway"/>
        </authorList>
    </citation>
    <scope>NUCLEOTIDE SEQUENCE</scope>
</reference>
<dbReference type="PANTHER" id="PTHR13847">
    <property type="entry name" value="SARCOSINE DEHYDROGENASE-RELATED"/>
    <property type="match status" value="1"/>
</dbReference>
<dbReference type="SUPFAM" id="SSF51905">
    <property type="entry name" value="FAD/NAD(P)-binding domain"/>
    <property type="match status" value="1"/>
</dbReference>
<sequence length="384" mass="40096">MEPPSQQQHQQHVVVCGGGVIGACTAYFLGKKGVRVTLVEKSAIACAASGKAGGFLALDMCDGSVLRGLARASFGLHQSLAEELDGESYGYRRIHALGLGIEEAKGAPGYLSKGHAKASVPAWVDGPVSGSAKPIGNPKTMAQVHPQLFTQAIFAKAVEKYGVSLVIGKVQEVKLAGNKVTGVVVDGEVIAADTVVVAMGPWSGENSLVSSLTSISGLKAHSIVVRPKQPDAISPYALFLTYRTKEGKVLDPEIYPRPRGEVYVCGMTEEVAVPDDPQQIIPRPEATAMLQRVAGTVSSVLAGAEIEVAQACFLPCSEDGVPVIGKIPNVDGAYVATGHSCWGILNAPATGASLAELIVDGVSTTVDLKPFDPLRFCIRASRSR</sequence>
<keyword evidence="3" id="KW-1185">Reference proteome</keyword>
<dbReference type="Pfam" id="PF01266">
    <property type="entry name" value="DAO"/>
    <property type="match status" value="1"/>
</dbReference>
<dbReference type="Gene3D" id="3.50.50.60">
    <property type="entry name" value="FAD/NAD(P)-binding domain"/>
    <property type="match status" value="3"/>
</dbReference>